<feature type="region of interest" description="Disordered" evidence="1">
    <location>
        <begin position="89"/>
        <end position="148"/>
    </location>
</feature>
<dbReference type="AlphaFoldDB" id="A0A6P3XM84"/>
<proteinExistence type="predicted"/>
<feature type="region of interest" description="Disordered" evidence="1">
    <location>
        <begin position="1"/>
        <end position="77"/>
    </location>
</feature>
<evidence type="ECO:0000313" key="4">
    <source>
        <dbReference type="RefSeq" id="XP_014479571.1"/>
    </source>
</evidence>
<dbReference type="PANTHER" id="PTHR46599">
    <property type="entry name" value="PIGGYBAC TRANSPOSABLE ELEMENT-DERIVED PROTEIN 4"/>
    <property type="match status" value="1"/>
</dbReference>
<evidence type="ECO:0000313" key="3">
    <source>
        <dbReference type="Proteomes" id="UP000515204"/>
    </source>
</evidence>
<dbReference type="PANTHER" id="PTHR46599:SF3">
    <property type="entry name" value="PIGGYBAC TRANSPOSABLE ELEMENT-DERIVED PROTEIN 4"/>
    <property type="match status" value="1"/>
</dbReference>
<evidence type="ECO:0000259" key="2">
    <source>
        <dbReference type="Pfam" id="PF13843"/>
    </source>
</evidence>
<reference evidence="4" key="1">
    <citation type="submission" date="2025-08" db="UniProtKB">
        <authorList>
            <consortium name="RefSeq"/>
        </authorList>
    </citation>
    <scope>IDENTIFICATION</scope>
</reference>
<gene>
    <name evidence="4" type="primary">LOC106746933</name>
</gene>
<dbReference type="KEGG" id="dqu:106746933"/>
<organism evidence="3 4">
    <name type="scientific">Dinoponera quadriceps</name>
    <name type="common">South American ant</name>
    <dbReference type="NCBI Taxonomy" id="609295"/>
    <lineage>
        <taxon>Eukaryota</taxon>
        <taxon>Metazoa</taxon>
        <taxon>Ecdysozoa</taxon>
        <taxon>Arthropoda</taxon>
        <taxon>Hexapoda</taxon>
        <taxon>Insecta</taxon>
        <taxon>Pterygota</taxon>
        <taxon>Neoptera</taxon>
        <taxon>Endopterygota</taxon>
        <taxon>Hymenoptera</taxon>
        <taxon>Apocrita</taxon>
        <taxon>Aculeata</taxon>
        <taxon>Formicoidea</taxon>
        <taxon>Formicidae</taxon>
        <taxon>Ponerinae</taxon>
        <taxon>Ponerini</taxon>
        <taxon>Dinoponera</taxon>
    </lineage>
</organism>
<sequence length="270" mass="30909">MNIDPVFDSGSEGEFEDNVDADPDFEVTGIDYRSESCSDVDIDIYENPQPSTSSKLDYSSEYLGFKPRPNKKRKTLNRTVDLDLSLDEVDLRAQASNPRPPDVRPSDFEDDQPPTPIEIEQNKDKDSGDRPNKRKSKKQASTDEELEWTSVDKPPLLPVFDELSGITAAVDESSTPFQIFSLFFPESMIKLFKSETNKYAKSITDKLKGTNKLKKNSLWGKWVTVKLHEIYQFFSIIFHMCVVKKPKLRDYWSTDSFMKTSYAASVMPRD</sequence>
<protein>
    <submittedName>
        <fullName evidence="4">Uncharacterized protein LOC106746933</fullName>
    </submittedName>
</protein>
<dbReference type="Pfam" id="PF13843">
    <property type="entry name" value="DDE_Tnp_1_7"/>
    <property type="match status" value="1"/>
</dbReference>
<dbReference type="InterPro" id="IPR029526">
    <property type="entry name" value="PGBD"/>
</dbReference>
<accession>A0A6P3XM84</accession>
<feature type="compositionally biased region" description="Basic and acidic residues" evidence="1">
    <location>
        <begin position="120"/>
        <end position="131"/>
    </location>
</feature>
<dbReference type="GeneID" id="106746933"/>
<feature type="compositionally biased region" description="Acidic residues" evidence="1">
    <location>
        <begin position="11"/>
        <end position="25"/>
    </location>
</feature>
<keyword evidence="3" id="KW-1185">Reference proteome</keyword>
<name>A0A6P3XM84_DINQU</name>
<feature type="domain" description="PiggyBac transposable element-derived protein" evidence="2">
    <location>
        <begin position="175"/>
        <end position="270"/>
    </location>
</feature>
<feature type="compositionally biased region" description="Polar residues" evidence="1">
    <location>
        <begin position="48"/>
        <end position="57"/>
    </location>
</feature>
<dbReference type="OrthoDB" id="7476731at2759"/>
<dbReference type="Proteomes" id="UP000515204">
    <property type="component" value="Unplaced"/>
</dbReference>
<dbReference type="RefSeq" id="XP_014479571.1">
    <property type="nucleotide sequence ID" value="XM_014624085.1"/>
</dbReference>
<evidence type="ECO:0000256" key="1">
    <source>
        <dbReference type="SAM" id="MobiDB-lite"/>
    </source>
</evidence>